<accession>A0A0R0L7U9</accession>
<evidence type="ECO:0000256" key="1">
    <source>
        <dbReference type="ARBA" id="ARBA00022679"/>
    </source>
</evidence>
<dbReference type="PANTHER" id="PTHR10545:SF29">
    <property type="entry name" value="GH14572P-RELATED"/>
    <property type="match status" value="1"/>
</dbReference>
<reference evidence="5" key="3">
    <citation type="submission" date="2018-07" db="EMBL/GenBank/DDBJ databases">
        <title>WGS assembly of Glycine max.</title>
        <authorList>
            <person name="Schmutz J."/>
            <person name="Cannon S."/>
            <person name="Schlueter J."/>
            <person name="Ma J."/>
            <person name="Mitros T."/>
            <person name="Nelson W."/>
            <person name="Hyten D."/>
            <person name="Song Q."/>
            <person name="Thelen J."/>
            <person name="Cheng J."/>
            <person name="Xu D."/>
            <person name="Hellsten U."/>
            <person name="May G."/>
            <person name="Yu Y."/>
            <person name="Sakurai T."/>
            <person name="Umezawa T."/>
            <person name="Bhattacharyya M."/>
            <person name="Sandhu D."/>
            <person name="Valliyodan B."/>
            <person name="Lindquist E."/>
            <person name="Peto M."/>
            <person name="Grant D."/>
            <person name="Shu S."/>
            <person name="Goodstein D."/>
            <person name="Barry K."/>
            <person name="Futrell-Griggs M."/>
            <person name="Abernathy B."/>
            <person name="Du J."/>
            <person name="Tian Z."/>
            <person name="Zhu L."/>
            <person name="Gill N."/>
            <person name="Joshi T."/>
            <person name="Libault M."/>
            <person name="Sethuraman A."/>
            <person name="Zhang X."/>
            <person name="Shinozaki K."/>
            <person name="Nguyen H."/>
            <person name="Wing R."/>
            <person name="Cregan P."/>
            <person name="Specht J."/>
            <person name="Grimwood J."/>
            <person name="Rokhsar D."/>
            <person name="Stacey G."/>
            <person name="Shoemaker R."/>
            <person name="Jackson S."/>
        </authorList>
    </citation>
    <scope>NUCLEOTIDE SEQUENCE</scope>
    <source>
        <tissue evidence="5">Callus</tissue>
    </source>
</reference>
<reference evidence="6" key="2">
    <citation type="submission" date="2018-02" db="UniProtKB">
        <authorList>
            <consortium name="EnsemblPlants"/>
        </authorList>
    </citation>
    <scope>IDENTIFICATION</scope>
    <source>
        <strain evidence="6">Williams 82</strain>
    </source>
</reference>
<dbReference type="Proteomes" id="UP000008827">
    <property type="component" value="Chromosome 2"/>
</dbReference>
<feature type="domain" description="N-acetyltransferase" evidence="4">
    <location>
        <begin position="28"/>
        <end position="210"/>
    </location>
</feature>
<feature type="compositionally biased region" description="Low complexity" evidence="3">
    <location>
        <begin position="95"/>
        <end position="113"/>
    </location>
</feature>
<sequence>MATAASPPAPTLASGPTATLPETTLLFARIHLATLSDVPHIHKLIHQMVIFKPLTHLFSATESSLSSTLFTSPPFQSFTILLLEASPTPFPFTTPNKNTDTPPPSSFTSPTPSKITRGTFSKPTAMTKPGFYVEGLFVRECYRRKGFGRMLLSAVTKQAVKMGYGRVDWVVLDWNVNTIRFDEEMGAEVLNEWRGCRLTGEALQVYGGAD</sequence>
<dbReference type="GO" id="GO:0008080">
    <property type="term" value="F:N-acetyltransferase activity"/>
    <property type="evidence" value="ECO:0000318"/>
    <property type="project" value="GO_Central"/>
</dbReference>
<dbReference type="Gramene" id="KRH71583">
    <property type="protein sequence ID" value="KRH71583"/>
    <property type="gene ID" value="GLYMA_02G156700"/>
</dbReference>
<dbReference type="Gene3D" id="3.40.630.30">
    <property type="match status" value="1"/>
</dbReference>
<evidence type="ECO:0000259" key="4">
    <source>
        <dbReference type="PROSITE" id="PS51186"/>
    </source>
</evidence>
<dbReference type="EMBL" id="CM000835">
    <property type="protein sequence ID" value="KRH71583.1"/>
    <property type="molecule type" value="Genomic_DNA"/>
</dbReference>
<dbReference type="PROSITE" id="PS51186">
    <property type="entry name" value="GNAT"/>
    <property type="match status" value="1"/>
</dbReference>
<evidence type="ECO:0000313" key="7">
    <source>
        <dbReference type="Proteomes" id="UP000008827"/>
    </source>
</evidence>
<keyword evidence="7" id="KW-1185">Reference proteome</keyword>
<organism evidence="5">
    <name type="scientific">Glycine max</name>
    <name type="common">Soybean</name>
    <name type="synonym">Glycine hispida</name>
    <dbReference type="NCBI Taxonomy" id="3847"/>
    <lineage>
        <taxon>Eukaryota</taxon>
        <taxon>Viridiplantae</taxon>
        <taxon>Streptophyta</taxon>
        <taxon>Embryophyta</taxon>
        <taxon>Tracheophyta</taxon>
        <taxon>Spermatophyta</taxon>
        <taxon>Magnoliopsida</taxon>
        <taxon>eudicotyledons</taxon>
        <taxon>Gunneridae</taxon>
        <taxon>Pentapetalae</taxon>
        <taxon>rosids</taxon>
        <taxon>fabids</taxon>
        <taxon>Fabales</taxon>
        <taxon>Fabaceae</taxon>
        <taxon>Papilionoideae</taxon>
        <taxon>50 kb inversion clade</taxon>
        <taxon>NPAAA clade</taxon>
        <taxon>indigoferoid/millettioid clade</taxon>
        <taxon>Phaseoleae</taxon>
        <taxon>Glycine</taxon>
        <taxon>Glycine subgen. Soja</taxon>
    </lineage>
</organism>
<protein>
    <recommendedName>
        <fullName evidence="4">N-acetyltransferase domain-containing protein</fullName>
    </recommendedName>
</protein>
<evidence type="ECO:0000256" key="3">
    <source>
        <dbReference type="SAM" id="MobiDB-lite"/>
    </source>
</evidence>
<dbReference type="OMA" id="RVEWIVI"/>
<gene>
    <name evidence="5" type="ORF">GLYMA_02G156700</name>
</gene>
<dbReference type="InterPro" id="IPR051016">
    <property type="entry name" value="Diverse_Substrate_AcTransf"/>
</dbReference>
<evidence type="ECO:0000313" key="6">
    <source>
        <dbReference type="EnsemblPlants" id="KRH71583"/>
    </source>
</evidence>
<dbReference type="OrthoDB" id="7305308at2759"/>
<dbReference type="InParanoid" id="A0A0R0L7U9"/>
<dbReference type="CDD" id="cd04301">
    <property type="entry name" value="NAT_SF"/>
    <property type="match status" value="1"/>
</dbReference>
<evidence type="ECO:0000313" key="5">
    <source>
        <dbReference type="EMBL" id="KRH71583.1"/>
    </source>
</evidence>
<dbReference type="SMR" id="A0A0R0L7U9"/>
<dbReference type="InterPro" id="IPR000182">
    <property type="entry name" value="GNAT_dom"/>
</dbReference>
<dbReference type="InterPro" id="IPR016181">
    <property type="entry name" value="Acyl_CoA_acyltransferase"/>
</dbReference>
<feature type="region of interest" description="Disordered" evidence="3">
    <location>
        <begin position="95"/>
        <end position="120"/>
    </location>
</feature>
<keyword evidence="2" id="KW-0012">Acyltransferase</keyword>
<dbReference type="Pfam" id="PF00583">
    <property type="entry name" value="Acetyltransf_1"/>
    <property type="match status" value="1"/>
</dbReference>
<name>A0A0R0L7U9_SOYBN</name>
<dbReference type="EnsemblPlants" id="KRH71583">
    <property type="protein sequence ID" value="KRH71583"/>
    <property type="gene ID" value="GLYMA_02G156700"/>
</dbReference>
<evidence type="ECO:0000256" key="2">
    <source>
        <dbReference type="ARBA" id="ARBA00023315"/>
    </source>
</evidence>
<dbReference type="SUPFAM" id="SSF55729">
    <property type="entry name" value="Acyl-CoA N-acyltransferases (Nat)"/>
    <property type="match status" value="1"/>
</dbReference>
<proteinExistence type="predicted"/>
<dbReference type="AlphaFoldDB" id="A0A0R0L7U9"/>
<dbReference type="PANTHER" id="PTHR10545">
    <property type="entry name" value="DIAMINE N-ACETYLTRANSFERASE"/>
    <property type="match status" value="1"/>
</dbReference>
<keyword evidence="1" id="KW-0808">Transferase</keyword>
<reference evidence="5 6" key="1">
    <citation type="journal article" date="2010" name="Nature">
        <title>Genome sequence of the palaeopolyploid soybean.</title>
        <authorList>
            <person name="Schmutz J."/>
            <person name="Cannon S.B."/>
            <person name="Schlueter J."/>
            <person name="Ma J."/>
            <person name="Mitros T."/>
            <person name="Nelson W."/>
            <person name="Hyten D.L."/>
            <person name="Song Q."/>
            <person name="Thelen J.J."/>
            <person name="Cheng J."/>
            <person name="Xu D."/>
            <person name="Hellsten U."/>
            <person name="May G.D."/>
            <person name="Yu Y."/>
            <person name="Sakurai T."/>
            <person name="Umezawa T."/>
            <person name="Bhattacharyya M.K."/>
            <person name="Sandhu D."/>
            <person name="Valliyodan B."/>
            <person name="Lindquist E."/>
            <person name="Peto M."/>
            <person name="Grant D."/>
            <person name="Shu S."/>
            <person name="Goodstein D."/>
            <person name="Barry K."/>
            <person name="Futrell-Griggs M."/>
            <person name="Abernathy B."/>
            <person name="Du J."/>
            <person name="Tian Z."/>
            <person name="Zhu L."/>
            <person name="Gill N."/>
            <person name="Joshi T."/>
            <person name="Libault M."/>
            <person name="Sethuraman A."/>
            <person name="Zhang X.-C."/>
            <person name="Shinozaki K."/>
            <person name="Nguyen H.T."/>
            <person name="Wing R.A."/>
            <person name="Cregan P."/>
            <person name="Specht J."/>
            <person name="Grimwood J."/>
            <person name="Rokhsar D."/>
            <person name="Stacey G."/>
            <person name="Shoemaker R.C."/>
            <person name="Jackson S.A."/>
        </authorList>
    </citation>
    <scope>NUCLEOTIDE SEQUENCE [LARGE SCALE GENOMIC DNA]</scope>
    <source>
        <strain evidence="6">cv. Williams 82</strain>
        <tissue evidence="5">Callus</tissue>
    </source>
</reference>
<dbReference type="STRING" id="3847.A0A0R0L7U9"/>